<dbReference type="RefSeq" id="WP_321550929.1">
    <property type="nucleotide sequence ID" value="NZ_JAXIVS010000018.1"/>
</dbReference>
<dbReference type="Proteomes" id="UP001291309">
    <property type="component" value="Unassembled WGS sequence"/>
</dbReference>
<sequence length="240" mass="27196">MISTAASDDIRAFIDFVERLSGGASLSREGATEEQIQRFLELVQRPLPPLYLGYLREFGRQERVIRFADDARPDIDSLLRLYEDQVKRGKPSIPRKGVTIAAQSVSGARTLIYGRANWEPIVVENWEKGVGETIARSFRNLLYRKGFSAFRLPDPPRYAILANNRQDTLREALSFGASLGFEPYWFNDAYGACAESEDAWFVCQQDSRSFVMYLDAHSAAHRDALKKKFVEKVELKSSGS</sequence>
<comment type="caution">
    <text evidence="1">The sequence shown here is derived from an EMBL/GenBank/DDBJ whole genome shotgun (WGS) entry which is preliminary data.</text>
</comment>
<keyword evidence="2" id="KW-1185">Reference proteome</keyword>
<gene>
    <name evidence="1" type="ORF">SYV04_37855</name>
</gene>
<reference evidence="1 2" key="1">
    <citation type="submission" date="2023-12" db="EMBL/GenBank/DDBJ databases">
        <title>the genome sequence of Hyalangium sp. s54d21.</title>
        <authorList>
            <person name="Zhang X."/>
        </authorList>
    </citation>
    <scope>NUCLEOTIDE SEQUENCE [LARGE SCALE GENOMIC DNA]</scope>
    <source>
        <strain evidence="2">s54d21</strain>
    </source>
</reference>
<evidence type="ECO:0000313" key="2">
    <source>
        <dbReference type="Proteomes" id="UP001291309"/>
    </source>
</evidence>
<accession>A0ABU5HG53</accession>
<evidence type="ECO:0000313" key="1">
    <source>
        <dbReference type="EMBL" id="MDY7232216.1"/>
    </source>
</evidence>
<protein>
    <recommendedName>
        <fullName evidence="3">SMI1/KNR4 family protein</fullName>
    </recommendedName>
</protein>
<dbReference type="EMBL" id="JAXIVS010000018">
    <property type="protein sequence ID" value="MDY7232216.1"/>
    <property type="molecule type" value="Genomic_DNA"/>
</dbReference>
<organism evidence="1 2">
    <name type="scientific">Hyalangium rubrum</name>
    <dbReference type="NCBI Taxonomy" id="3103134"/>
    <lineage>
        <taxon>Bacteria</taxon>
        <taxon>Pseudomonadati</taxon>
        <taxon>Myxococcota</taxon>
        <taxon>Myxococcia</taxon>
        <taxon>Myxococcales</taxon>
        <taxon>Cystobacterineae</taxon>
        <taxon>Archangiaceae</taxon>
        <taxon>Hyalangium</taxon>
    </lineage>
</organism>
<dbReference type="SUPFAM" id="SSF160631">
    <property type="entry name" value="SMI1/KNR4-like"/>
    <property type="match status" value="1"/>
</dbReference>
<name>A0ABU5HG53_9BACT</name>
<proteinExistence type="predicted"/>
<dbReference type="InterPro" id="IPR037883">
    <property type="entry name" value="Knr4/Smi1-like_sf"/>
</dbReference>
<evidence type="ECO:0008006" key="3">
    <source>
        <dbReference type="Google" id="ProtNLM"/>
    </source>
</evidence>